<name>A0ABS3LW24_9PROT</name>
<dbReference type="PANTHER" id="PTHR30502">
    <property type="entry name" value="2-KETO-3-DEOXY-L-RHAMNONATE ALDOLASE"/>
    <property type="match status" value="1"/>
</dbReference>
<keyword evidence="3" id="KW-0456">Lyase</keyword>
<evidence type="ECO:0000313" key="5">
    <source>
        <dbReference type="EMBL" id="MBO1360104.1"/>
    </source>
</evidence>
<dbReference type="InterPro" id="IPR015813">
    <property type="entry name" value="Pyrv/PenolPyrv_kinase-like_dom"/>
</dbReference>
<evidence type="ECO:0000256" key="2">
    <source>
        <dbReference type="ARBA" id="ARBA00022723"/>
    </source>
</evidence>
<feature type="domain" description="HpcH/HpaI aldolase/citrate lyase" evidence="4">
    <location>
        <begin position="18"/>
        <end position="244"/>
    </location>
</feature>
<keyword evidence="2" id="KW-0479">Metal-binding</keyword>
<dbReference type="InterPro" id="IPR005000">
    <property type="entry name" value="Aldolase/citrate-lyase_domain"/>
</dbReference>
<dbReference type="InterPro" id="IPR040442">
    <property type="entry name" value="Pyrv_kinase-like_dom_sf"/>
</dbReference>
<accession>A0ABS3LW24</accession>
<gene>
    <name evidence="5" type="ORF">J2D73_09875</name>
</gene>
<evidence type="ECO:0000313" key="6">
    <source>
        <dbReference type="Proteomes" id="UP000664771"/>
    </source>
</evidence>
<dbReference type="SUPFAM" id="SSF51621">
    <property type="entry name" value="Phosphoenolpyruvate/pyruvate domain"/>
    <property type="match status" value="1"/>
</dbReference>
<protein>
    <submittedName>
        <fullName evidence="5">2-dehydro-3-deoxyglucarate aldolase</fullName>
    </submittedName>
</protein>
<organism evidence="5 6">
    <name type="scientific">Acetobacter sacchari</name>
    <dbReference type="NCBI Taxonomy" id="2661687"/>
    <lineage>
        <taxon>Bacteria</taxon>
        <taxon>Pseudomonadati</taxon>
        <taxon>Pseudomonadota</taxon>
        <taxon>Alphaproteobacteria</taxon>
        <taxon>Acetobacterales</taxon>
        <taxon>Acetobacteraceae</taxon>
        <taxon>Acetobacter</taxon>
    </lineage>
</organism>
<dbReference type="Gene3D" id="3.20.20.60">
    <property type="entry name" value="Phosphoenolpyruvate-binding domains"/>
    <property type="match status" value="1"/>
</dbReference>
<comment type="similarity">
    <text evidence="1">Belongs to the HpcH/HpaI aldolase family.</text>
</comment>
<evidence type="ECO:0000256" key="1">
    <source>
        <dbReference type="ARBA" id="ARBA00005568"/>
    </source>
</evidence>
<dbReference type="Pfam" id="PF03328">
    <property type="entry name" value="HpcH_HpaI"/>
    <property type="match status" value="1"/>
</dbReference>
<evidence type="ECO:0000256" key="3">
    <source>
        <dbReference type="ARBA" id="ARBA00023239"/>
    </source>
</evidence>
<dbReference type="InterPro" id="IPR050251">
    <property type="entry name" value="HpcH-HpaI_aldolase"/>
</dbReference>
<keyword evidence="6" id="KW-1185">Reference proteome</keyword>
<dbReference type="RefSeq" id="WP_207881389.1">
    <property type="nucleotide sequence ID" value="NZ_JAFVMF010000009.1"/>
</dbReference>
<sequence>MKNPANSFKRALASGDPQLGIWASFADPYATEAVATIGADWLLIDGEHGPNDVRSILAQLQAVAPYASHPVVRVVDANPSVIKQVLDIGAQTLMVPMIDTVEQARAVVAATRYPPKGIRGVGAALGRASRWASIPDYADSGVQEICVIVQVESVKGLANIDEIVSVEGVDGVFFGPVDLSASMDLMDQPTHPDVVRAIGQGASVARAAGKAAGVLATDVERAKGYLAAGVQFVAVGIDILMLVNSGRALLREFKGDRDEKRPSYG</sequence>
<comment type="caution">
    <text evidence="5">The sequence shown here is derived from an EMBL/GenBank/DDBJ whole genome shotgun (WGS) entry which is preliminary data.</text>
</comment>
<reference evidence="5 6" key="1">
    <citation type="submission" date="2021-03" db="EMBL/GenBank/DDBJ databases">
        <title>The complete genome sequence of Acetobacter sacchari TBRC 11175.</title>
        <authorList>
            <person name="Charoenyingcharoen P."/>
            <person name="Yukphan P."/>
        </authorList>
    </citation>
    <scope>NUCLEOTIDE SEQUENCE [LARGE SCALE GENOMIC DNA]</scope>
    <source>
        <strain evidence="5 6">TBRC 11175</strain>
    </source>
</reference>
<evidence type="ECO:0000259" key="4">
    <source>
        <dbReference type="Pfam" id="PF03328"/>
    </source>
</evidence>
<dbReference type="Proteomes" id="UP000664771">
    <property type="component" value="Unassembled WGS sequence"/>
</dbReference>
<dbReference type="EMBL" id="JAFVMF010000009">
    <property type="protein sequence ID" value="MBO1360104.1"/>
    <property type="molecule type" value="Genomic_DNA"/>
</dbReference>
<dbReference type="PANTHER" id="PTHR30502:SF0">
    <property type="entry name" value="PHOSPHOENOLPYRUVATE CARBOXYLASE FAMILY PROTEIN"/>
    <property type="match status" value="1"/>
</dbReference>
<proteinExistence type="inferred from homology"/>